<protein>
    <submittedName>
        <fullName evidence="1">Uncharacterized protein</fullName>
    </submittedName>
</protein>
<name>A0AA38S2N0_9PEZI</name>
<evidence type="ECO:0000313" key="2">
    <source>
        <dbReference type="Proteomes" id="UP001174691"/>
    </source>
</evidence>
<proteinExistence type="predicted"/>
<accession>A0AA38S2N0</accession>
<dbReference type="AlphaFoldDB" id="A0AA38S2N0"/>
<keyword evidence="2" id="KW-1185">Reference proteome</keyword>
<gene>
    <name evidence="1" type="ORF">NKR19_g5709</name>
</gene>
<dbReference type="EMBL" id="JANBVN010000080">
    <property type="protein sequence ID" value="KAJ9149529.1"/>
    <property type="molecule type" value="Genomic_DNA"/>
</dbReference>
<sequence>MGSARSPHKGTPGLVQPSKPLAASSNKLFPEVILPIFYNVFNVVNKGGQFQRRMRIMFMAELNQIATTSECVPWA</sequence>
<reference evidence="1" key="1">
    <citation type="submission" date="2022-07" db="EMBL/GenBank/DDBJ databases">
        <title>Fungi with potential for degradation of polypropylene.</title>
        <authorList>
            <person name="Gostincar C."/>
        </authorList>
    </citation>
    <scope>NUCLEOTIDE SEQUENCE</scope>
    <source>
        <strain evidence="1">EXF-13287</strain>
    </source>
</reference>
<evidence type="ECO:0000313" key="1">
    <source>
        <dbReference type="EMBL" id="KAJ9149529.1"/>
    </source>
</evidence>
<comment type="caution">
    <text evidence="1">The sequence shown here is derived from an EMBL/GenBank/DDBJ whole genome shotgun (WGS) entry which is preliminary data.</text>
</comment>
<dbReference type="Proteomes" id="UP001174691">
    <property type="component" value="Unassembled WGS sequence"/>
</dbReference>
<organism evidence="1 2">
    <name type="scientific">Coniochaeta hoffmannii</name>
    <dbReference type="NCBI Taxonomy" id="91930"/>
    <lineage>
        <taxon>Eukaryota</taxon>
        <taxon>Fungi</taxon>
        <taxon>Dikarya</taxon>
        <taxon>Ascomycota</taxon>
        <taxon>Pezizomycotina</taxon>
        <taxon>Sordariomycetes</taxon>
        <taxon>Sordariomycetidae</taxon>
        <taxon>Coniochaetales</taxon>
        <taxon>Coniochaetaceae</taxon>
        <taxon>Coniochaeta</taxon>
    </lineage>
</organism>